<accession>A0ABX3TXJ5</accession>
<dbReference type="PROSITE" id="PS01070">
    <property type="entry name" value="NUCLEASE_NON_SPEC"/>
    <property type="match status" value="1"/>
</dbReference>
<evidence type="ECO:0000256" key="3">
    <source>
        <dbReference type="ARBA" id="ARBA00022722"/>
    </source>
</evidence>
<dbReference type="EC" id="3.1.30.-" evidence="8"/>
<keyword evidence="14" id="KW-1185">Reference proteome</keyword>
<evidence type="ECO:0000259" key="11">
    <source>
        <dbReference type="SMART" id="SM00477"/>
    </source>
</evidence>
<gene>
    <name evidence="13" type="ORF">BS639_17410</name>
</gene>
<keyword evidence="3 8" id="KW-0540">Nuclease</keyword>
<sequence>MFISSHFRSLSLLPLLFLFSCTTQIKKVQNETSQQVVSGATSVNCPVGCPVGGSIQTVTREAYTLNNNPDTKFANWVAYTITKTSQASGRPRNWKRDPALPESDTLSPAAYTGANGELAVDRGHQAPLASLGGTADWPSLNYLSNITPQKSALNQGPWARLEDKERALVNQDEGTDVHSVTGPLFERDIAVLPAAPAIQIPSGYWKIIFIGSGPDKGKYAAFLMDQSVPRAANFCDYQVTVKQIEAKTNPNLNIWSSLPPEIALGVKEKIGTLAKDKMGCQ</sequence>
<dbReference type="Gene3D" id="3.40.570.10">
    <property type="entry name" value="Extracellular Endonuclease, subunit A"/>
    <property type="match status" value="1"/>
</dbReference>
<dbReference type="InterPro" id="IPR020821">
    <property type="entry name" value="ENPP1-3/EXOG-like_nuc-like"/>
</dbReference>
<dbReference type="InterPro" id="IPR018524">
    <property type="entry name" value="DNA/RNA_endonuclease_AS"/>
</dbReference>
<dbReference type="InterPro" id="IPR040255">
    <property type="entry name" value="Non-specific_endonuclease"/>
</dbReference>
<dbReference type="InterPro" id="IPR044925">
    <property type="entry name" value="His-Me_finger_sf"/>
</dbReference>
<feature type="chain" id="PRO_5045815072" description="Endonuclease" evidence="10">
    <location>
        <begin position="26"/>
        <end position="281"/>
    </location>
</feature>
<keyword evidence="5 8" id="KW-0255">Endonuclease</keyword>
<evidence type="ECO:0000256" key="1">
    <source>
        <dbReference type="ARBA" id="ARBA00001946"/>
    </source>
</evidence>
<dbReference type="InterPro" id="IPR044929">
    <property type="entry name" value="DNA/RNA_non-sp_Endonuclease_sf"/>
</dbReference>
<protein>
    <recommendedName>
        <fullName evidence="8">Endonuclease</fullName>
        <ecNumber evidence="8">3.1.30.-</ecNumber>
    </recommendedName>
</protein>
<dbReference type="InterPro" id="IPR001604">
    <property type="entry name" value="Endo_G_ENPP1-like_dom"/>
</dbReference>
<evidence type="ECO:0000256" key="2">
    <source>
        <dbReference type="ARBA" id="ARBA00010052"/>
    </source>
</evidence>
<feature type="region of interest" description="Disordered" evidence="9">
    <location>
        <begin position="87"/>
        <end position="108"/>
    </location>
</feature>
<keyword evidence="7" id="KW-0460">Magnesium</keyword>
<comment type="similarity">
    <text evidence="2 8">Belongs to the DNA/RNA non-specific endonuclease family.</text>
</comment>
<dbReference type="EMBL" id="MRWD01000045">
    <property type="protein sequence ID" value="ORJ19952.1"/>
    <property type="molecule type" value="Genomic_DNA"/>
</dbReference>
<evidence type="ECO:0000256" key="8">
    <source>
        <dbReference type="RuleBase" id="RU366055"/>
    </source>
</evidence>
<name>A0ABX3TXJ5_9GAMM</name>
<proteinExistence type="inferred from homology"/>
<evidence type="ECO:0000256" key="4">
    <source>
        <dbReference type="ARBA" id="ARBA00022723"/>
    </source>
</evidence>
<organism evidence="13 14">
    <name type="scientific">Rouxiella silvae</name>
    <dbReference type="NCBI Taxonomy" id="1646373"/>
    <lineage>
        <taxon>Bacteria</taxon>
        <taxon>Pseudomonadati</taxon>
        <taxon>Pseudomonadota</taxon>
        <taxon>Gammaproteobacteria</taxon>
        <taxon>Enterobacterales</taxon>
        <taxon>Yersiniaceae</taxon>
        <taxon>Rouxiella</taxon>
    </lineage>
</organism>
<dbReference type="Proteomes" id="UP000192722">
    <property type="component" value="Unassembled WGS sequence"/>
</dbReference>
<evidence type="ECO:0000256" key="7">
    <source>
        <dbReference type="ARBA" id="ARBA00022842"/>
    </source>
</evidence>
<comment type="cofactor">
    <cofactor evidence="1 8">
        <name>Mg(2+)</name>
        <dbReference type="ChEBI" id="CHEBI:18420"/>
    </cofactor>
</comment>
<dbReference type="GO" id="GO:0004519">
    <property type="term" value="F:endonuclease activity"/>
    <property type="evidence" value="ECO:0007669"/>
    <property type="project" value="UniProtKB-KW"/>
</dbReference>
<reference evidence="13 14" key="1">
    <citation type="journal article" date="2017" name="Int. J. Syst. Evol. Microbiol.">
        <title>Rouxiella badensis sp. nov. and Rouxiella silvae sp. nov. isolated from peat bog soil in Germany and emendation of the genus description.</title>
        <authorList>
            <person name="Le Fleche-Mateos A."/>
            <person name="Kugler J.H."/>
            <person name="Hansen S.H."/>
            <person name="Syldatk C."/>
            <person name="Hausmann R."/>
            <person name="Lomprez F."/>
            <person name="Vandenbogaert M."/>
            <person name="Manuguerra J.C."/>
            <person name="Grimont P.A."/>
        </authorList>
    </citation>
    <scope>NUCLEOTIDE SEQUENCE [LARGE SCALE GENOMIC DNA]</scope>
    <source>
        <strain evidence="13 14">213</strain>
    </source>
</reference>
<dbReference type="RefSeq" id="WP_084983775.1">
    <property type="nucleotide sequence ID" value="NZ_CBCSCF010000023.1"/>
</dbReference>
<keyword evidence="6 8" id="KW-0378">Hydrolase</keyword>
<comment type="caution">
    <text evidence="13">The sequence shown here is derived from an EMBL/GenBank/DDBJ whole genome shotgun (WGS) entry which is preliminary data.</text>
</comment>
<evidence type="ECO:0000256" key="5">
    <source>
        <dbReference type="ARBA" id="ARBA00022759"/>
    </source>
</evidence>
<feature type="domain" description="DNA/RNA non-specific endonuclease/pyrophosphatase/phosphodiesterase" evidence="12">
    <location>
        <begin position="59"/>
        <end position="261"/>
    </location>
</feature>
<dbReference type="PANTHER" id="PTHR13966:SF5">
    <property type="entry name" value="ENDONUCLEASE G, MITOCHONDRIAL"/>
    <property type="match status" value="1"/>
</dbReference>
<dbReference type="SUPFAM" id="SSF54060">
    <property type="entry name" value="His-Me finger endonucleases"/>
    <property type="match status" value="1"/>
</dbReference>
<dbReference type="CDD" id="cd00091">
    <property type="entry name" value="NUC"/>
    <property type="match status" value="1"/>
</dbReference>
<evidence type="ECO:0000313" key="14">
    <source>
        <dbReference type="Proteomes" id="UP000192722"/>
    </source>
</evidence>
<feature type="domain" description="ENPP1-3/EXOG-like endonuclease/phosphodiesterase" evidence="11">
    <location>
        <begin position="60"/>
        <end position="261"/>
    </location>
</feature>
<feature type="signal peptide" evidence="10">
    <location>
        <begin position="1"/>
        <end position="25"/>
    </location>
</feature>
<evidence type="ECO:0000259" key="12">
    <source>
        <dbReference type="SMART" id="SM00892"/>
    </source>
</evidence>
<evidence type="ECO:0000256" key="10">
    <source>
        <dbReference type="SAM" id="SignalP"/>
    </source>
</evidence>
<keyword evidence="10" id="KW-0732">Signal</keyword>
<dbReference type="SMART" id="SM00892">
    <property type="entry name" value="Endonuclease_NS"/>
    <property type="match status" value="1"/>
</dbReference>
<dbReference type="Pfam" id="PF01223">
    <property type="entry name" value="Endonuclease_NS"/>
    <property type="match status" value="1"/>
</dbReference>
<evidence type="ECO:0000256" key="6">
    <source>
        <dbReference type="ARBA" id="ARBA00022801"/>
    </source>
</evidence>
<dbReference type="SMART" id="SM00477">
    <property type="entry name" value="NUC"/>
    <property type="match status" value="1"/>
</dbReference>
<dbReference type="PANTHER" id="PTHR13966">
    <property type="entry name" value="ENDONUCLEASE RELATED"/>
    <property type="match status" value="1"/>
</dbReference>
<evidence type="ECO:0000256" key="9">
    <source>
        <dbReference type="SAM" id="MobiDB-lite"/>
    </source>
</evidence>
<evidence type="ECO:0000313" key="13">
    <source>
        <dbReference type="EMBL" id="ORJ19952.1"/>
    </source>
</evidence>
<keyword evidence="4 8" id="KW-0479">Metal-binding</keyword>